<keyword evidence="2" id="KW-0813">Transport</keyword>
<accession>A0A6C0JS94</accession>
<dbReference type="InterPro" id="IPR011990">
    <property type="entry name" value="TPR-like_helical_dom_sf"/>
</dbReference>
<comment type="similarity">
    <text evidence="1">Belongs to the SNAP family.</text>
</comment>
<evidence type="ECO:0000256" key="1">
    <source>
        <dbReference type="ARBA" id="ARBA00010050"/>
    </source>
</evidence>
<name>A0A6C0JS94_9ZZZZ</name>
<protein>
    <submittedName>
        <fullName evidence="4">Uncharacterized protein</fullName>
    </submittedName>
</protein>
<dbReference type="GO" id="GO:0006886">
    <property type="term" value="P:intracellular protein transport"/>
    <property type="evidence" value="ECO:0007669"/>
    <property type="project" value="InterPro"/>
</dbReference>
<dbReference type="PRINTS" id="PR00448">
    <property type="entry name" value="NSFATTACHMNT"/>
</dbReference>
<dbReference type="EMBL" id="MN740686">
    <property type="protein sequence ID" value="QHU07771.1"/>
    <property type="molecule type" value="Genomic_DNA"/>
</dbReference>
<dbReference type="PANTHER" id="PTHR13768">
    <property type="entry name" value="SOLUBLE NSF ATTACHMENT PROTEIN SNAP"/>
    <property type="match status" value="1"/>
</dbReference>
<dbReference type="PANTHER" id="PTHR13768:SF12">
    <property type="entry name" value="BETA-SOLUBLE NSF ATTACHMENT PROTEIN"/>
    <property type="match status" value="1"/>
</dbReference>
<keyword evidence="3" id="KW-0653">Protein transport</keyword>
<dbReference type="Gene3D" id="1.25.40.10">
    <property type="entry name" value="Tetratricopeptide repeat domain"/>
    <property type="match status" value="1"/>
</dbReference>
<dbReference type="InterPro" id="IPR000744">
    <property type="entry name" value="NSF_attach"/>
</dbReference>
<proteinExistence type="inferred from homology"/>
<dbReference type="GO" id="GO:0035249">
    <property type="term" value="P:synaptic transmission, glutamatergic"/>
    <property type="evidence" value="ECO:0007669"/>
    <property type="project" value="TreeGrafter"/>
</dbReference>
<dbReference type="GO" id="GO:0070044">
    <property type="term" value="C:synaptobrevin 2-SNAP-25-syntaxin-1a complex"/>
    <property type="evidence" value="ECO:0007669"/>
    <property type="project" value="TreeGrafter"/>
</dbReference>
<dbReference type="GO" id="GO:0035494">
    <property type="term" value="P:SNARE complex disassembly"/>
    <property type="evidence" value="ECO:0007669"/>
    <property type="project" value="TreeGrafter"/>
</dbReference>
<reference evidence="4" key="1">
    <citation type="journal article" date="2020" name="Nature">
        <title>Giant virus diversity and host interactions through global metagenomics.</title>
        <authorList>
            <person name="Schulz F."/>
            <person name="Roux S."/>
            <person name="Paez-Espino D."/>
            <person name="Jungbluth S."/>
            <person name="Walsh D.A."/>
            <person name="Denef V.J."/>
            <person name="McMahon K.D."/>
            <person name="Konstantinidis K.T."/>
            <person name="Eloe-Fadrosh E.A."/>
            <person name="Kyrpides N.C."/>
            <person name="Woyke T."/>
        </authorList>
    </citation>
    <scope>NUCLEOTIDE SEQUENCE</scope>
    <source>
        <strain evidence="4">GVMAG-S-1041349-163</strain>
    </source>
</reference>
<dbReference type="GO" id="GO:0010807">
    <property type="term" value="P:regulation of synaptic vesicle priming"/>
    <property type="evidence" value="ECO:0007669"/>
    <property type="project" value="TreeGrafter"/>
</dbReference>
<dbReference type="GO" id="GO:0005774">
    <property type="term" value="C:vacuolar membrane"/>
    <property type="evidence" value="ECO:0007669"/>
    <property type="project" value="TreeGrafter"/>
</dbReference>
<dbReference type="GO" id="GO:0019905">
    <property type="term" value="F:syntaxin binding"/>
    <property type="evidence" value="ECO:0007669"/>
    <property type="project" value="TreeGrafter"/>
</dbReference>
<dbReference type="Pfam" id="PF14938">
    <property type="entry name" value="SNAP"/>
    <property type="match status" value="1"/>
</dbReference>
<dbReference type="GO" id="GO:0005483">
    <property type="term" value="F:soluble NSF attachment protein activity"/>
    <property type="evidence" value="ECO:0007669"/>
    <property type="project" value="TreeGrafter"/>
</dbReference>
<evidence type="ECO:0000313" key="4">
    <source>
        <dbReference type="EMBL" id="QHU07771.1"/>
    </source>
</evidence>
<evidence type="ECO:0000256" key="3">
    <source>
        <dbReference type="ARBA" id="ARBA00022927"/>
    </source>
</evidence>
<dbReference type="AlphaFoldDB" id="A0A6C0JS94"/>
<dbReference type="SUPFAM" id="SSF48452">
    <property type="entry name" value="TPR-like"/>
    <property type="match status" value="1"/>
</dbReference>
<organism evidence="4">
    <name type="scientific">viral metagenome</name>
    <dbReference type="NCBI Taxonomy" id="1070528"/>
    <lineage>
        <taxon>unclassified sequences</taxon>
        <taxon>metagenomes</taxon>
        <taxon>organismal metagenomes</taxon>
    </lineage>
</organism>
<sequence>MHSNRLLNNYELNEICNTFKRAARIFRTKKDWNGCGEALVRCAKLNVYRNDFSSTDYIHASEAFKNVSRQKSVYCIIQAVKVYIDMRLFMMASYYHTSILSIYEENDEFQTIVTHYDKCKELLCKHSLNKFFDNTRSDDLYLDLKNCTHIMKSYEELAIDAHKSKYLDCLVKGYLLKALLYNFAVDFFYTPFLILIYDDTYPQFKNSYEREFVEELFYIYLRKKTNKDFVAVIKRFEKIIRIDRLMYYHIIDVFRTLSLSQKNKF</sequence>
<evidence type="ECO:0000256" key="2">
    <source>
        <dbReference type="ARBA" id="ARBA00022448"/>
    </source>
</evidence>
<dbReference type="GO" id="GO:0043195">
    <property type="term" value="C:terminal bouton"/>
    <property type="evidence" value="ECO:0007669"/>
    <property type="project" value="TreeGrafter"/>
</dbReference>